<dbReference type="Proteomes" id="UP001164250">
    <property type="component" value="Chromosome 3"/>
</dbReference>
<proteinExistence type="predicted"/>
<accession>A0ACC1BW18</accession>
<evidence type="ECO:0000313" key="2">
    <source>
        <dbReference type="Proteomes" id="UP001164250"/>
    </source>
</evidence>
<sequence length="215" mass="25037">MPAGFFEPDADLHSYFCDQNLQLDAFIQLQNQKLQEAVEESRKIQLRSLVRTMEQRVQRKLEETERELEKAKRVNADLEEKIKQMTQENQMWFNMAKNYESTVFSLRQSLVQLLLYNNHDKSANINPAIEGFGETEDEDDDAESQLIKLAESKEYRKEKNKKEFKRFCKGCGSGEVSVLVLPCRHLCLCKECELRLHSCPVCNSMKNASVEVYLS</sequence>
<gene>
    <name evidence="1" type="ORF">Patl1_05608</name>
</gene>
<keyword evidence="2" id="KW-1185">Reference proteome</keyword>
<reference evidence="2" key="1">
    <citation type="journal article" date="2023" name="G3 (Bethesda)">
        <title>Genome assembly and association tests identify interacting loci associated with vigor, precocity, and sex in interspecific pistachio rootstocks.</title>
        <authorList>
            <person name="Palmer W."/>
            <person name="Jacygrad E."/>
            <person name="Sagayaradj S."/>
            <person name="Cavanaugh K."/>
            <person name="Han R."/>
            <person name="Bertier L."/>
            <person name="Beede B."/>
            <person name="Kafkas S."/>
            <person name="Golino D."/>
            <person name="Preece J."/>
            <person name="Michelmore R."/>
        </authorList>
    </citation>
    <scope>NUCLEOTIDE SEQUENCE [LARGE SCALE GENOMIC DNA]</scope>
</reference>
<dbReference type="EMBL" id="CM047899">
    <property type="protein sequence ID" value="KAJ0103169.1"/>
    <property type="molecule type" value="Genomic_DNA"/>
</dbReference>
<protein>
    <submittedName>
        <fullName evidence="1">Uncharacterized protein</fullName>
    </submittedName>
</protein>
<organism evidence="1 2">
    <name type="scientific">Pistacia atlantica</name>
    <dbReference type="NCBI Taxonomy" id="434234"/>
    <lineage>
        <taxon>Eukaryota</taxon>
        <taxon>Viridiplantae</taxon>
        <taxon>Streptophyta</taxon>
        <taxon>Embryophyta</taxon>
        <taxon>Tracheophyta</taxon>
        <taxon>Spermatophyta</taxon>
        <taxon>Magnoliopsida</taxon>
        <taxon>eudicotyledons</taxon>
        <taxon>Gunneridae</taxon>
        <taxon>Pentapetalae</taxon>
        <taxon>rosids</taxon>
        <taxon>malvids</taxon>
        <taxon>Sapindales</taxon>
        <taxon>Anacardiaceae</taxon>
        <taxon>Pistacia</taxon>
    </lineage>
</organism>
<evidence type="ECO:0000313" key="1">
    <source>
        <dbReference type="EMBL" id="KAJ0103169.1"/>
    </source>
</evidence>
<name>A0ACC1BW18_9ROSI</name>
<comment type="caution">
    <text evidence="1">The sequence shown here is derived from an EMBL/GenBank/DDBJ whole genome shotgun (WGS) entry which is preliminary data.</text>
</comment>